<accession>A0ABY0HH20</accession>
<reference evidence="2 3" key="1">
    <citation type="submission" date="2018-06" db="EMBL/GenBank/DDBJ databases">
        <title>Complete Genomes of Monosporascus.</title>
        <authorList>
            <person name="Robinson A.J."/>
            <person name="Natvig D.O."/>
        </authorList>
    </citation>
    <scope>NUCLEOTIDE SEQUENCE [LARGE SCALE GENOMIC DNA]</scope>
    <source>
        <strain evidence="2 3">CBS 609.92</strain>
    </source>
</reference>
<proteinExistence type="predicted"/>
<keyword evidence="3" id="KW-1185">Reference proteome</keyword>
<protein>
    <submittedName>
        <fullName evidence="2">Uncharacterized protein</fullName>
    </submittedName>
</protein>
<comment type="caution">
    <text evidence="2">The sequence shown here is derived from an EMBL/GenBank/DDBJ whole genome shotgun (WGS) entry which is preliminary data.</text>
</comment>
<evidence type="ECO:0000313" key="3">
    <source>
        <dbReference type="Proteomes" id="UP000294003"/>
    </source>
</evidence>
<evidence type="ECO:0000256" key="1">
    <source>
        <dbReference type="SAM" id="Phobius"/>
    </source>
</evidence>
<organism evidence="2 3">
    <name type="scientific">Monosporascus cannonballus</name>
    <dbReference type="NCBI Taxonomy" id="155416"/>
    <lineage>
        <taxon>Eukaryota</taxon>
        <taxon>Fungi</taxon>
        <taxon>Dikarya</taxon>
        <taxon>Ascomycota</taxon>
        <taxon>Pezizomycotina</taxon>
        <taxon>Sordariomycetes</taxon>
        <taxon>Xylariomycetidae</taxon>
        <taxon>Xylariales</taxon>
        <taxon>Xylariales incertae sedis</taxon>
        <taxon>Monosporascus</taxon>
    </lineage>
</organism>
<sequence length="89" mass="9803">MRQLKTLATERLPHPAAALERIMEVMANGSERPVLSVYIFLAASNICYALRALITCISGFSEMLPANSPIRDQNGAASSAHARYRFYST</sequence>
<keyword evidence="1" id="KW-1133">Transmembrane helix</keyword>
<feature type="transmembrane region" description="Helical" evidence="1">
    <location>
        <begin position="35"/>
        <end position="54"/>
    </location>
</feature>
<gene>
    <name evidence="2" type="ORF">DL762_001325</name>
</gene>
<keyword evidence="1" id="KW-0472">Membrane</keyword>
<keyword evidence="1" id="KW-0812">Transmembrane</keyword>
<dbReference type="EMBL" id="QJNS01000022">
    <property type="protein sequence ID" value="RYO92963.1"/>
    <property type="molecule type" value="Genomic_DNA"/>
</dbReference>
<dbReference type="Proteomes" id="UP000294003">
    <property type="component" value="Unassembled WGS sequence"/>
</dbReference>
<evidence type="ECO:0000313" key="2">
    <source>
        <dbReference type="EMBL" id="RYO92963.1"/>
    </source>
</evidence>
<name>A0ABY0HH20_9PEZI</name>